<proteinExistence type="predicted"/>
<dbReference type="PANTHER" id="PTHR34272">
    <property type="entry name" value="EXPRESSED PROTEIN"/>
    <property type="match status" value="1"/>
</dbReference>
<dbReference type="Proteomes" id="UP000236291">
    <property type="component" value="Unassembled WGS sequence"/>
</dbReference>
<dbReference type="EMBL" id="ASHM01029984">
    <property type="protein sequence ID" value="PNX76019.1"/>
    <property type="molecule type" value="Genomic_DNA"/>
</dbReference>
<feature type="region of interest" description="Disordered" evidence="1">
    <location>
        <begin position="38"/>
        <end position="74"/>
    </location>
</feature>
<reference evidence="3 4" key="1">
    <citation type="journal article" date="2014" name="Am. J. Bot.">
        <title>Genome assembly and annotation for red clover (Trifolium pratense; Fabaceae).</title>
        <authorList>
            <person name="Istvanek J."/>
            <person name="Jaros M."/>
            <person name="Krenek A."/>
            <person name="Repkova J."/>
        </authorList>
    </citation>
    <scope>NUCLEOTIDE SEQUENCE [LARGE SCALE GENOMIC DNA]</scope>
    <source>
        <strain evidence="4">cv. Tatra</strain>
        <tissue evidence="3">Young leaves</tissue>
    </source>
</reference>
<accession>A0A2K3LBV5</accession>
<dbReference type="PANTHER" id="PTHR34272:SF1">
    <property type="entry name" value="EXPRESSED PROTEIN"/>
    <property type="match status" value="1"/>
</dbReference>
<evidence type="ECO:0000313" key="4">
    <source>
        <dbReference type="Proteomes" id="UP000236291"/>
    </source>
</evidence>
<evidence type="ECO:0000256" key="1">
    <source>
        <dbReference type="SAM" id="MobiDB-lite"/>
    </source>
</evidence>
<sequence>MTNHDHHHCHDALKRLRHEITDKSWLTLSLPYHHDDASLSCHASQPSSSSSSSSSSTPSPPRPRPSPFVYTPLTPPTRRPIQTIFFPQILFPTLQLSQPDPDLIIPKLPHHTSSLSQDSHQEKQEQEVHVSLPNTIASTSTSNGAVLKRRQSNQQPSCPGKRRKLKTDTIPPPFPWATSNRATLHTLDHLLSELKLKTISGTLQCKYCMFQQEVQLDLVENFKKVTEFIEQNIHEMLDRAPDIWLHPVLPNCESCGKEKAMQPLITKKRNINWLFMLLSQTIGCRTIDDLKYFCKHTGTHRTGAKDRLLYSTYFGLCKQLQPNIAFYS</sequence>
<organism evidence="3 4">
    <name type="scientific">Trifolium pratense</name>
    <name type="common">Red clover</name>
    <dbReference type="NCBI Taxonomy" id="57577"/>
    <lineage>
        <taxon>Eukaryota</taxon>
        <taxon>Viridiplantae</taxon>
        <taxon>Streptophyta</taxon>
        <taxon>Embryophyta</taxon>
        <taxon>Tracheophyta</taxon>
        <taxon>Spermatophyta</taxon>
        <taxon>Magnoliopsida</taxon>
        <taxon>eudicotyledons</taxon>
        <taxon>Gunneridae</taxon>
        <taxon>Pentapetalae</taxon>
        <taxon>rosids</taxon>
        <taxon>fabids</taxon>
        <taxon>Fabales</taxon>
        <taxon>Fabaceae</taxon>
        <taxon>Papilionoideae</taxon>
        <taxon>50 kb inversion clade</taxon>
        <taxon>NPAAA clade</taxon>
        <taxon>Hologalegina</taxon>
        <taxon>IRL clade</taxon>
        <taxon>Trifolieae</taxon>
        <taxon>Trifolium</taxon>
    </lineage>
</organism>
<comment type="caution">
    <text evidence="3">The sequence shown here is derived from an EMBL/GenBank/DDBJ whole genome shotgun (WGS) entry which is preliminary data.</text>
</comment>
<protein>
    <recommendedName>
        <fullName evidence="2">DUF7086 domain-containing protein</fullName>
    </recommendedName>
</protein>
<feature type="domain" description="DUF7086" evidence="2">
    <location>
        <begin position="191"/>
        <end position="320"/>
    </location>
</feature>
<name>A0A2K3LBV5_TRIPR</name>
<feature type="compositionally biased region" description="Low complexity" evidence="1">
    <location>
        <begin position="44"/>
        <end position="57"/>
    </location>
</feature>
<feature type="region of interest" description="Disordered" evidence="1">
    <location>
        <begin position="136"/>
        <end position="172"/>
    </location>
</feature>
<feature type="region of interest" description="Disordered" evidence="1">
    <location>
        <begin position="102"/>
        <end position="124"/>
    </location>
</feature>
<dbReference type="InterPro" id="IPR055513">
    <property type="entry name" value="DUF7086"/>
</dbReference>
<gene>
    <name evidence="3" type="ORF">L195_g031964</name>
</gene>
<dbReference type="STRING" id="57577.A0A2K3LBV5"/>
<evidence type="ECO:0000313" key="3">
    <source>
        <dbReference type="EMBL" id="PNX76019.1"/>
    </source>
</evidence>
<dbReference type="AlphaFoldDB" id="A0A2K3LBV5"/>
<reference evidence="3 4" key="2">
    <citation type="journal article" date="2017" name="Front. Plant Sci.">
        <title>Gene Classification and Mining of Molecular Markers Useful in Red Clover (Trifolium pratense) Breeding.</title>
        <authorList>
            <person name="Istvanek J."/>
            <person name="Dluhosova J."/>
            <person name="Dluhos P."/>
            <person name="Patkova L."/>
            <person name="Nedelnik J."/>
            <person name="Repkova J."/>
        </authorList>
    </citation>
    <scope>NUCLEOTIDE SEQUENCE [LARGE SCALE GENOMIC DNA]</scope>
    <source>
        <strain evidence="4">cv. Tatra</strain>
        <tissue evidence="3">Young leaves</tissue>
    </source>
</reference>
<dbReference type="Pfam" id="PF23324">
    <property type="entry name" value="DUF7086"/>
    <property type="match status" value="1"/>
</dbReference>
<evidence type="ECO:0000259" key="2">
    <source>
        <dbReference type="Pfam" id="PF23324"/>
    </source>
</evidence>